<dbReference type="InterPro" id="IPR050833">
    <property type="entry name" value="Poly_Biosynth_Transport"/>
</dbReference>
<evidence type="ECO:0000256" key="1">
    <source>
        <dbReference type="ARBA" id="ARBA00004651"/>
    </source>
</evidence>
<feature type="transmembrane region" description="Helical" evidence="7">
    <location>
        <begin position="331"/>
        <end position="350"/>
    </location>
</feature>
<evidence type="ECO:0000256" key="3">
    <source>
        <dbReference type="ARBA" id="ARBA00022475"/>
    </source>
</evidence>
<feature type="transmembrane region" description="Helical" evidence="7">
    <location>
        <begin position="217"/>
        <end position="237"/>
    </location>
</feature>
<feature type="transmembrane region" description="Helical" evidence="7">
    <location>
        <begin position="28"/>
        <end position="50"/>
    </location>
</feature>
<protein>
    <submittedName>
        <fullName evidence="8">Oligosaccharide flippase family protein</fullName>
    </submittedName>
</protein>
<keyword evidence="5 7" id="KW-1133">Transmembrane helix</keyword>
<proteinExistence type="inferred from homology"/>
<feature type="transmembrane region" description="Helical" evidence="7">
    <location>
        <begin position="185"/>
        <end position="205"/>
    </location>
</feature>
<evidence type="ECO:0000256" key="7">
    <source>
        <dbReference type="SAM" id="Phobius"/>
    </source>
</evidence>
<dbReference type="RefSeq" id="WP_377861636.1">
    <property type="nucleotide sequence ID" value="NZ_JBHLZU010000033.1"/>
</dbReference>
<feature type="transmembrane region" description="Helical" evidence="7">
    <location>
        <begin position="296"/>
        <end position="319"/>
    </location>
</feature>
<name>A0ABV6A7N5_9PSEU</name>
<feature type="transmembrane region" description="Helical" evidence="7">
    <location>
        <begin position="127"/>
        <end position="146"/>
    </location>
</feature>
<feature type="transmembrane region" description="Helical" evidence="7">
    <location>
        <begin position="424"/>
        <end position="447"/>
    </location>
</feature>
<keyword evidence="9" id="KW-1185">Reference proteome</keyword>
<dbReference type="EMBL" id="JBHLZU010000033">
    <property type="protein sequence ID" value="MFB9909146.1"/>
    <property type="molecule type" value="Genomic_DNA"/>
</dbReference>
<dbReference type="Proteomes" id="UP001589693">
    <property type="component" value="Unassembled WGS sequence"/>
</dbReference>
<organism evidence="8 9">
    <name type="scientific">Allokutzneria oryzae</name>
    <dbReference type="NCBI Taxonomy" id="1378989"/>
    <lineage>
        <taxon>Bacteria</taxon>
        <taxon>Bacillati</taxon>
        <taxon>Actinomycetota</taxon>
        <taxon>Actinomycetes</taxon>
        <taxon>Pseudonocardiales</taxon>
        <taxon>Pseudonocardiaceae</taxon>
        <taxon>Allokutzneria</taxon>
    </lineage>
</organism>
<feature type="transmembrane region" description="Helical" evidence="7">
    <location>
        <begin position="453"/>
        <end position="472"/>
    </location>
</feature>
<comment type="caution">
    <text evidence="8">The sequence shown here is derived from an EMBL/GenBank/DDBJ whole genome shotgun (WGS) entry which is preliminary data.</text>
</comment>
<gene>
    <name evidence="8" type="ORF">ACFFQA_34855</name>
</gene>
<evidence type="ECO:0000313" key="8">
    <source>
        <dbReference type="EMBL" id="MFB9909146.1"/>
    </source>
</evidence>
<sequence>MSGNAPEVEAAPQAGLAGRFKRGLWLSLLNTLLSRLGTFAMGIVLARLLAPEEFGLYATALVVQGLLLTFNDLGAAASVVRRSGDVRPLLPTAWTMSVLGGIVAFGACAVSAPALSSALGSPHATEIVRFLAINVLLDGFAAVPGAMLTRELAQARRLVADLAGSVLNLALTGTLAFLGHGAWSLAIGHVSGTALVVVLLVALSGQWPRFGFSKEHFAEVGGYGASVVASSILVMLAQSVPQVVTGSVLGATALGFFYLANNVANWPVSIVSTTVERVALATFSRAREHGSDLDRAAAGVIGLVGVAVMPGGVALALLAEPIVDVVYGAQWGPAAMVLAGLAVAAVGRVFADLAFHLLLAVGAPLSSALIQLWWLLTLVPATVVAARLWGLAGIGWAQAAVALLVAVPVHAWGLRKAGIRVSSLVRGIVPPSLSAAATGGGLVLVRAFSPSPLLSVVLGGVLTGGVVAFGWFRYRHTLDEALAVAG</sequence>
<keyword evidence="4 7" id="KW-0812">Transmembrane</keyword>
<reference evidence="8 9" key="1">
    <citation type="submission" date="2024-09" db="EMBL/GenBank/DDBJ databases">
        <authorList>
            <person name="Sun Q."/>
            <person name="Mori K."/>
        </authorList>
    </citation>
    <scope>NUCLEOTIDE SEQUENCE [LARGE SCALE GENOMIC DNA]</scope>
    <source>
        <strain evidence="8 9">TBRC 7907</strain>
    </source>
</reference>
<evidence type="ECO:0000313" key="9">
    <source>
        <dbReference type="Proteomes" id="UP001589693"/>
    </source>
</evidence>
<feature type="transmembrane region" description="Helical" evidence="7">
    <location>
        <begin position="158"/>
        <end position="179"/>
    </location>
</feature>
<feature type="transmembrane region" description="Helical" evidence="7">
    <location>
        <begin position="92"/>
        <end position="115"/>
    </location>
</feature>
<comment type="similarity">
    <text evidence="2">Belongs to the polysaccharide synthase family.</text>
</comment>
<keyword evidence="3" id="KW-1003">Cell membrane</keyword>
<dbReference type="PANTHER" id="PTHR30250:SF10">
    <property type="entry name" value="LIPOPOLYSACCHARIDE BIOSYNTHESIS PROTEIN WZXC"/>
    <property type="match status" value="1"/>
</dbReference>
<feature type="transmembrane region" description="Helical" evidence="7">
    <location>
        <begin position="357"/>
        <end position="376"/>
    </location>
</feature>
<comment type="subcellular location">
    <subcellularLocation>
        <location evidence="1">Cell membrane</location>
        <topology evidence="1">Multi-pass membrane protein</topology>
    </subcellularLocation>
</comment>
<feature type="transmembrane region" description="Helical" evidence="7">
    <location>
        <begin position="388"/>
        <end position="412"/>
    </location>
</feature>
<dbReference type="PANTHER" id="PTHR30250">
    <property type="entry name" value="PST FAMILY PREDICTED COLANIC ACID TRANSPORTER"/>
    <property type="match status" value="1"/>
</dbReference>
<accession>A0ABV6A7N5</accession>
<evidence type="ECO:0000256" key="6">
    <source>
        <dbReference type="ARBA" id="ARBA00023136"/>
    </source>
</evidence>
<dbReference type="Pfam" id="PF13440">
    <property type="entry name" value="Polysacc_synt_3"/>
    <property type="match status" value="1"/>
</dbReference>
<evidence type="ECO:0000256" key="5">
    <source>
        <dbReference type="ARBA" id="ARBA00022989"/>
    </source>
</evidence>
<evidence type="ECO:0000256" key="2">
    <source>
        <dbReference type="ARBA" id="ARBA00007430"/>
    </source>
</evidence>
<keyword evidence="6 7" id="KW-0472">Membrane</keyword>
<feature type="transmembrane region" description="Helical" evidence="7">
    <location>
        <begin position="56"/>
        <end position="80"/>
    </location>
</feature>
<evidence type="ECO:0000256" key="4">
    <source>
        <dbReference type="ARBA" id="ARBA00022692"/>
    </source>
</evidence>